<organism evidence="1 2">
    <name type="scientific">Clostridium senegalense</name>
    <dbReference type="NCBI Taxonomy" id="1465809"/>
    <lineage>
        <taxon>Bacteria</taxon>
        <taxon>Bacillati</taxon>
        <taxon>Bacillota</taxon>
        <taxon>Clostridia</taxon>
        <taxon>Eubacteriales</taxon>
        <taxon>Clostridiaceae</taxon>
        <taxon>Clostridium</taxon>
    </lineage>
</organism>
<dbReference type="EMBL" id="JAAGPU010000004">
    <property type="protein sequence ID" value="NEU03960.1"/>
    <property type="molecule type" value="Genomic_DNA"/>
</dbReference>
<evidence type="ECO:0000313" key="2">
    <source>
        <dbReference type="Proteomes" id="UP000481872"/>
    </source>
</evidence>
<reference evidence="1 2" key="1">
    <citation type="submission" date="2020-02" db="EMBL/GenBank/DDBJ databases">
        <title>Genome assembly of a novel Clostridium senegalense strain.</title>
        <authorList>
            <person name="Gupta T.B."/>
            <person name="Jauregui R."/>
            <person name="Maclean P."/>
            <person name="Nawarathana A."/>
            <person name="Brightwell G."/>
        </authorList>
    </citation>
    <scope>NUCLEOTIDE SEQUENCE [LARGE SCALE GENOMIC DNA]</scope>
    <source>
        <strain evidence="1 2">AGRFS4</strain>
    </source>
</reference>
<evidence type="ECO:0008006" key="3">
    <source>
        <dbReference type="Google" id="ProtNLM"/>
    </source>
</evidence>
<keyword evidence="2" id="KW-1185">Reference proteome</keyword>
<name>A0A6M0GZJ3_9CLOT</name>
<gene>
    <name evidence="1" type="ORF">G3M99_03655</name>
</gene>
<protein>
    <recommendedName>
        <fullName evidence="3">Sigma factor G inhibitor Gin</fullName>
    </recommendedName>
</protein>
<accession>A0A6M0GZJ3</accession>
<dbReference type="InterPro" id="IPR019700">
    <property type="entry name" value="Sigma-G_inhibitor_Gin"/>
</dbReference>
<sequence length="59" mass="6913">MCNCIICNKSNDGIIVYGRKICIECEKKIINTDLNTDFYLFYNKCIRKKLVKGYVKNTL</sequence>
<dbReference type="Proteomes" id="UP000481872">
    <property type="component" value="Unassembled WGS sequence"/>
</dbReference>
<dbReference type="RefSeq" id="WP_199869233.1">
    <property type="nucleotide sequence ID" value="NZ_JAAGPU010000004.1"/>
</dbReference>
<dbReference type="Pfam" id="PF10764">
    <property type="entry name" value="Gin"/>
    <property type="match status" value="1"/>
</dbReference>
<evidence type="ECO:0000313" key="1">
    <source>
        <dbReference type="EMBL" id="NEU03960.1"/>
    </source>
</evidence>
<dbReference type="AlphaFoldDB" id="A0A6M0GZJ3"/>
<comment type="caution">
    <text evidence="1">The sequence shown here is derived from an EMBL/GenBank/DDBJ whole genome shotgun (WGS) entry which is preliminary data.</text>
</comment>
<proteinExistence type="predicted"/>